<dbReference type="AlphaFoldDB" id="A0ABD3Y367"/>
<sequence length="432" mass="50083">MMTDSLKSYIISVFKFKNPVWCEINEHFQLTFTFSPEDTDELKALQECGLLGDSFKKNFKSSRKTPVNLGQLEENKSYSVEIKSSHEVKLYPSFKVLVDNHPVKCPKNFFIFSGTSEPVVFRDGDKVIKSSPLKHYLEICKIWKLLSKKSDDSDYNSMLFLYRKKLLIPSRYNEEMLQIEFDGLTNFCDTMENDDTDKTEKSHILQNVLYNFLFHKKEKERFSYLLSNFSKFESRFDDDYQAYIVGFSFKELRVEYEEKYREYIHTINDSISAGITKTFAIPASIYLTSTRVQSIQTASEKNHSEILAANIGIGFISLTVTIFIILMVVNELHSLNALKFEYKSLMERLEEKSKPAYEKVGKLSLAIERRIKFAKRVFISIGFITVVHTIVSFIWIYIRSTTDSSPDLHSNLIVCITNILSVLIKLVGWSIA</sequence>
<evidence type="ECO:0000313" key="3">
    <source>
        <dbReference type="Proteomes" id="UP000027154"/>
    </source>
</evidence>
<feature type="transmembrane region" description="Helical" evidence="1">
    <location>
        <begin position="410"/>
        <end position="431"/>
    </location>
</feature>
<feature type="transmembrane region" description="Helical" evidence="1">
    <location>
        <begin position="306"/>
        <end position="329"/>
    </location>
</feature>
<feature type="transmembrane region" description="Helical" evidence="1">
    <location>
        <begin position="377"/>
        <end position="398"/>
    </location>
</feature>
<organism evidence="2 3">
    <name type="scientific">Pseudoalteromonas fuliginea</name>
    <dbReference type="NCBI Taxonomy" id="1872678"/>
    <lineage>
        <taxon>Bacteria</taxon>
        <taxon>Pseudomonadati</taxon>
        <taxon>Pseudomonadota</taxon>
        <taxon>Gammaproteobacteria</taxon>
        <taxon>Alteromonadales</taxon>
        <taxon>Pseudoalteromonadaceae</taxon>
        <taxon>Pseudoalteromonas</taxon>
    </lineage>
</organism>
<reference evidence="2 3" key="1">
    <citation type="submission" date="2014-04" db="EMBL/GenBank/DDBJ databases">
        <title>Pseudoalteromonas galatheae sp. nov., isolated from a deep-sea polychaete near Canal Concepcion, Chile.</title>
        <authorList>
            <person name="Machado H.R."/>
            <person name="Gram L."/>
            <person name="Vynne N.G."/>
        </authorList>
    </citation>
    <scope>NUCLEOTIDE SEQUENCE [LARGE SCALE GENOMIC DNA]</scope>
    <source>
        <strain evidence="2 3">KMM216</strain>
    </source>
</reference>
<gene>
    <name evidence="2" type="ORF">DC53_21115</name>
</gene>
<dbReference type="EMBL" id="JJNZ01000139">
    <property type="protein sequence ID" value="KDC47409.1"/>
    <property type="molecule type" value="Genomic_DNA"/>
</dbReference>
<accession>A0ABD3Y367</accession>
<evidence type="ECO:0000256" key="1">
    <source>
        <dbReference type="SAM" id="Phobius"/>
    </source>
</evidence>
<keyword evidence="1" id="KW-0812">Transmembrane</keyword>
<keyword evidence="1" id="KW-1133">Transmembrane helix</keyword>
<dbReference type="Proteomes" id="UP000027154">
    <property type="component" value="Unassembled WGS sequence"/>
</dbReference>
<proteinExistence type="predicted"/>
<name>A0ABD3Y367_9GAMM</name>
<keyword evidence="1" id="KW-0472">Membrane</keyword>
<dbReference type="RefSeq" id="WP_033032363.1">
    <property type="nucleotide sequence ID" value="NZ_JJNZ01000139.1"/>
</dbReference>
<protein>
    <submittedName>
        <fullName evidence="2">Uncharacterized protein</fullName>
    </submittedName>
</protein>
<comment type="caution">
    <text evidence="2">The sequence shown here is derived from an EMBL/GenBank/DDBJ whole genome shotgun (WGS) entry which is preliminary data.</text>
</comment>
<evidence type="ECO:0000313" key="2">
    <source>
        <dbReference type="EMBL" id="KDC47409.1"/>
    </source>
</evidence>